<dbReference type="EMBL" id="JAWZYT010005587">
    <property type="protein sequence ID" value="KAK4290159.1"/>
    <property type="molecule type" value="Genomic_DNA"/>
</dbReference>
<comment type="caution">
    <text evidence="3">The sequence shown here is derived from an EMBL/GenBank/DDBJ whole genome shotgun (WGS) entry which is preliminary data.</text>
</comment>
<reference evidence="3" key="1">
    <citation type="submission" date="2023-11" db="EMBL/GenBank/DDBJ databases">
        <title>Genome assemblies of two species of porcelain crab, Petrolisthes cinctipes and Petrolisthes manimaculis (Anomura: Porcellanidae).</title>
        <authorList>
            <person name="Angst P."/>
        </authorList>
    </citation>
    <scope>NUCLEOTIDE SEQUENCE</scope>
    <source>
        <strain evidence="3">PB745_02</strain>
        <tissue evidence="3">Gill</tissue>
    </source>
</reference>
<accession>A0AAE1NJK2</accession>
<proteinExistence type="predicted"/>
<name>A0AAE1NJK2_9EUCA</name>
<evidence type="ECO:0000256" key="2">
    <source>
        <dbReference type="SAM" id="Phobius"/>
    </source>
</evidence>
<feature type="region of interest" description="Disordered" evidence="1">
    <location>
        <begin position="191"/>
        <end position="242"/>
    </location>
</feature>
<gene>
    <name evidence="3" type="ORF">Pmani_036923</name>
</gene>
<keyword evidence="2" id="KW-0472">Membrane</keyword>
<feature type="transmembrane region" description="Helical" evidence="2">
    <location>
        <begin position="63"/>
        <end position="87"/>
    </location>
</feature>
<dbReference type="Proteomes" id="UP001292094">
    <property type="component" value="Unassembled WGS sequence"/>
</dbReference>
<keyword evidence="4" id="KW-1185">Reference proteome</keyword>
<feature type="transmembrane region" description="Helical" evidence="2">
    <location>
        <begin position="31"/>
        <end position="57"/>
    </location>
</feature>
<keyword evidence="2" id="KW-0812">Transmembrane</keyword>
<protein>
    <submittedName>
        <fullName evidence="3">Uncharacterized protein</fullName>
    </submittedName>
</protein>
<evidence type="ECO:0000313" key="3">
    <source>
        <dbReference type="EMBL" id="KAK4290159.1"/>
    </source>
</evidence>
<dbReference type="AlphaFoldDB" id="A0AAE1NJK2"/>
<sequence>MFQGSLNVTGVIGRRILLEESEEQGPLSLSALLVVTLPAFLVLTLPALLVLTLPALLVLTLPGLLVLALPALLVLALPAFLVIFFLLRLPAFLLTTLPPLFRDAQWPLCSCSLSQPFSSCSLSKPSPLQIFALSTHFSAQPGSQPSLPDIFQPSCLPLRQTQLLIFQGPIISSWTDAELWCRQSTGRQCETQTRKATKSLTKGQAGSEDGRTVRQQGKWKDSQAAGKMEGQADSEDGRTGRQ</sequence>
<evidence type="ECO:0000256" key="1">
    <source>
        <dbReference type="SAM" id="MobiDB-lite"/>
    </source>
</evidence>
<evidence type="ECO:0000313" key="4">
    <source>
        <dbReference type="Proteomes" id="UP001292094"/>
    </source>
</evidence>
<keyword evidence="2" id="KW-1133">Transmembrane helix</keyword>
<organism evidence="3 4">
    <name type="scientific">Petrolisthes manimaculis</name>
    <dbReference type="NCBI Taxonomy" id="1843537"/>
    <lineage>
        <taxon>Eukaryota</taxon>
        <taxon>Metazoa</taxon>
        <taxon>Ecdysozoa</taxon>
        <taxon>Arthropoda</taxon>
        <taxon>Crustacea</taxon>
        <taxon>Multicrustacea</taxon>
        <taxon>Malacostraca</taxon>
        <taxon>Eumalacostraca</taxon>
        <taxon>Eucarida</taxon>
        <taxon>Decapoda</taxon>
        <taxon>Pleocyemata</taxon>
        <taxon>Anomura</taxon>
        <taxon>Galatheoidea</taxon>
        <taxon>Porcellanidae</taxon>
        <taxon>Petrolisthes</taxon>
    </lineage>
</organism>